<proteinExistence type="predicted"/>
<protein>
    <recommendedName>
        <fullName evidence="1">Broad-specificity ulvan lyase N-terminal domain-containing protein</fullName>
    </recommendedName>
</protein>
<organism evidence="2 3">
    <name type="scientific">Candidatus Falkowbacteria bacterium GW2011_GWE1_38_31</name>
    <dbReference type="NCBI Taxonomy" id="1618638"/>
    <lineage>
        <taxon>Bacteria</taxon>
        <taxon>Candidatus Falkowiibacteriota</taxon>
    </lineage>
</organism>
<dbReference type="EMBL" id="LBUU01000005">
    <property type="protein sequence ID" value="KKQ70381.1"/>
    <property type="molecule type" value="Genomic_DNA"/>
</dbReference>
<dbReference type="AlphaFoldDB" id="A0A0G0MZU3"/>
<dbReference type="SUPFAM" id="SSF48230">
    <property type="entry name" value="Chondroitin AC/alginate lyase"/>
    <property type="match status" value="1"/>
</dbReference>
<comment type="caution">
    <text evidence="2">The sequence shown here is derived from an EMBL/GenBank/DDBJ whole genome shotgun (WGS) entry which is preliminary data.</text>
</comment>
<name>A0A0G0MZU3_9BACT</name>
<dbReference type="Pfam" id="PF25840">
    <property type="entry name" value="Ulvan_lyase_N"/>
    <property type="match status" value="1"/>
</dbReference>
<gene>
    <name evidence="2" type="ORF">US91_C0005G0086</name>
</gene>
<dbReference type="InterPro" id="IPR008929">
    <property type="entry name" value="Chondroitin_lyas"/>
</dbReference>
<feature type="domain" description="Broad-specificity ulvan lyase N-terminal" evidence="1">
    <location>
        <begin position="72"/>
        <end position="263"/>
    </location>
</feature>
<evidence type="ECO:0000313" key="2">
    <source>
        <dbReference type="EMBL" id="KKQ70381.1"/>
    </source>
</evidence>
<reference evidence="2 3" key="1">
    <citation type="journal article" date="2015" name="Nature">
        <title>rRNA introns, odd ribosomes, and small enigmatic genomes across a large radiation of phyla.</title>
        <authorList>
            <person name="Brown C.T."/>
            <person name="Hug L.A."/>
            <person name="Thomas B.C."/>
            <person name="Sharon I."/>
            <person name="Castelle C.J."/>
            <person name="Singh A."/>
            <person name="Wilkins M.J."/>
            <person name="Williams K.H."/>
            <person name="Banfield J.F."/>
        </authorList>
    </citation>
    <scope>NUCLEOTIDE SEQUENCE [LARGE SCALE GENOMIC DNA]</scope>
</reference>
<evidence type="ECO:0000259" key="1">
    <source>
        <dbReference type="Pfam" id="PF25840"/>
    </source>
</evidence>
<sequence length="552" mass="64276">MNRDTYAKKAISQIPRLLGNMDRNPYSRTYGCFHRDYWLDKTSDFPDAVRQFGAHALALVYKYDFPENIYKNNKKIKDWAVASMIFWSNIQHEDGSFDEFYPYERGWVGPSAFTAYTTIETYNILKDEIDENAKQKILNAIKKTAYFIAQGEAEEDHLANHHAMACLALWKAYKLLGDKKLKEAYDKAFTTFKTYHNFTEGWSREYDGIDPGYLSATVSFFGKIYQDNPDPEIKKIIDQSIDACSFFAYPNGFYAGSLGSRNTLHFYPHGFEIMAKESKIAATVAEKMLIGLSENKLVPPEIISDRYVFYRVPEFLLSYLDYSERPANLPKLNYEQNNYNNWLPDAKIFIKNVNNHYVIANLAKGGVIKIFDLNTNKLIHNDCGIIGRLQNNKILTSQWIDTKYEINISDNRFEVSGKLNYVPSNKLFTPFKNIIFRSIMIIFGKSRKLAHLIKGMIRKNIILKQTKTNINFKRTFEYKNNEIIIKDEIDWQDDSQFDSLSIGDEFFVRYVPQSRYFQNQELSIAGRNISKTDLEKINKNKKFCESINIKLL</sequence>
<evidence type="ECO:0000313" key="3">
    <source>
        <dbReference type="Proteomes" id="UP000034022"/>
    </source>
</evidence>
<accession>A0A0G0MZU3</accession>
<dbReference type="InterPro" id="IPR058907">
    <property type="entry name" value="P29_N"/>
</dbReference>
<dbReference type="Proteomes" id="UP000034022">
    <property type="component" value="Unassembled WGS sequence"/>
</dbReference>